<comment type="caution">
    <text evidence="1">The sequence shown here is derived from an EMBL/GenBank/DDBJ whole genome shotgun (WGS) entry which is preliminary data.</text>
</comment>
<reference evidence="1 2" key="1">
    <citation type="journal article" date="2022" name="Allergy">
        <title>Genome assembly and annotation of Periplaneta americana reveal a comprehensive cockroach allergen profile.</title>
        <authorList>
            <person name="Wang L."/>
            <person name="Xiong Q."/>
            <person name="Saelim N."/>
            <person name="Wang L."/>
            <person name="Nong W."/>
            <person name="Wan A.T."/>
            <person name="Shi M."/>
            <person name="Liu X."/>
            <person name="Cao Q."/>
            <person name="Hui J.H.L."/>
            <person name="Sookrung N."/>
            <person name="Leung T.F."/>
            <person name="Tungtrongchitr A."/>
            <person name="Tsui S.K.W."/>
        </authorList>
    </citation>
    <scope>NUCLEOTIDE SEQUENCE [LARGE SCALE GENOMIC DNA]</scope>
    <source>
        <strain evidence="1">PWHHKU_190912</strain>
    </source>
</reference>
<evidence type="ECO:0000313" key="2">
    <source>
        <dbReference type="Proteomes" id="UP001148838"/>
    </source>
</evidence>
<evidence type="ECO:0000313" key="1">
    <source>
        <dbReference type="EMBL" id="KAJ4429895.1"/>
    </source>
</evidence>
<dbReference type="PANTHER" id="PTHR47326:SF1">
    <property type="entry name" value="HTH PSQ-TYPE DOMAIN-CONTAINING PROTEIN"/>
    <property type="match status" value="1"/>
</dbReference>
<dbReference type="PANTHER" id="PTHR47326">
    <property type="entry name" value="TRANSPOSABLE ELEMENT TC3 TRANSPOSASE-LIKE PROTEIN"/>
    <property type="match status" value="1"/>
</dbReference>
<name>A0ABQ8S7D1_PERAM</name>
<gene>
    <name evidence="1" type="ORF">ANN_22099</name>
</gene>
<organism evidence="1 2">
    <name type="scientific">Periplaneta americana</name>
    <name type="common">American cockroach</name>
    <name type="synonym">Blatta americana</name>
    <dbReference type="NCBI Taxonomy" id="6978"/>
    <lineage>
        <taxon>Eukaryota</taxon>
        <taxon>Metazoa</taxon>
        <taxon>Ecdysozoa</taxon>
        <taxon>Arthropoda</taxon>
        <taxon>Hexapoda</taxon>
        <taxon>Insecta</taxon>
        <taxon>Pterygota</taxon>
        <taxon>Neoptera</taxon>
        <taxon>Polyneoptera</taxon>
        <taxon>Dictyoptera</taxon>
        <taxon>Blattodea</taxon>
        <taxon>Blattoidea</taxon>
        <taxon>Blattidae</taxon>
        <taxon>Blattinae</taxon>
        <taxon>Periplaneta</taxon>
    </lineage>
</organism>
<dbReference type="Proteomes" id="UP001148838">
    <property type="component" value="Unassembled WGS sequence"/>
</dbReference>
<dbReference type="Gene3D" id="3.30.420.10">
    <property type="entry name" value="Ribonuclease H-like superfamily/Ribonuclease H"/>
    <property type="match status" value="1"/>
</dbReference>
<proteinExistence type="predicted"/>
<keyword evidence="2" id="KW-1185">Reference proteome</keyword>
<accession>A0ABQ8S7D1</accession>
<protein>
    <submittedName>
        <fullName evidence="1">Uncharacterized protein</fullName>
    </submittedName>
</protein>
<sequence length="149" mass="17080">MCSDFKDSDHERLSYQSIVLWNEQGSEISYKCRSGFFASTVHITSPKVGRFCIAHEGDNASEESPESSTEIYPVFARIGSRKNPENLNQGYMKRTVYATHSRTFNNLKENITSEINGIDNALLQRTARNMERRVQLCLDADGRHFQHLM</sequence>
<dbReference type="EMBL" id="JAJSOF020000033">
    <property type="protein sequence ID" value="KAJ4429895.1"/>
    <property type="molecule type" value="Genomic_DNA"/>
</dbReference>
<dbReference type="InterPro" id="IPR036397">
    <property type="entry name" value="RNaseH_sf"/>
</dbReference>